<evidence type="ECO:0000256" key="14">
    <source>
        <dbReference type="PIRSR" id="PIRSR039133-3"/>
    </source>
</evidence>
<dbReference type="Pfam" id="PF10585">
    <property type="entry name" value="UBA_E1_SCCH"/>
    <property type="match status" value="1"/>
</dbReference>
<dbReference type="EMBL" id="AOGT01002403">
    <property type="protein sequence ID" value="EMG45642.1"/>
    <property type="molecule type" value="Genomic_DNA"/>
</dbReference>
<dbReference type="InterPro" id="IPR042449">
    <property type="entry name" value="Ub-E1_IAD_1"/>
</dbReference>
<feature type="binding site" evidence="14">
    <location>
        <position position="167"/>
    </location>
    <ligand>
        <name>Zn(2+)</name>
        <dbReference type="ChEBI" id="CHEBI:29105"/>
    </ligand>
</feature>
<dbReference type="InterPro" id="IPR033127">
    <property type="entry name" value="UBQ-activ_enz_E1_Cys_AS"/>
</dbReference>
<feature type="domain" description="Ubiquitin-activating enzyme SCCH" evidence="18">
    <location>
        <begin position="286"/>
        <end position="377"/>
    </location>
</feature>
<evidence type="ECO:0000256" key="2">
    <source>
        <dbReference type="ARBA" id="ARBA00004718"/>
    </source>
</evidence>
<feature type="compositionally biased region" description="Acidic residues" evidence="16">
    <location>
        <begin position="587"/>
        <end position="606"/>
    </location>
</feature>
<evidence type="ECO:0000256" key="16">
    <source>
        <dbReference type="SAM" id="MobiDB-lite"/>
    </source>
</evidence>
<keyword evidence="7 11" id="KW-0833">Ubl conjugation pathway</keyword>
<name>M3HEK1_CANMX</name>
<dbReference type="Gene3D" id="3.50.50.80">
    <property type="entry name" value="Ubiquitin-activating enzyme E1, inactive adenylation domain, subdomain 1"/>
    <property type="match status" value="1"/>
</dbReference>
<dbReference type="InterPro" id="IPR019572">
    <property type="entry name" value="UBA_E1_SCCH"/>
</dbReference>
<dbReference type="PIRSF" id="PIRSF039133">
    <property type="entry name" value="SUMO_E1B"/>
    <property type="match status" value="1"/>
</dbReference>
<evidence type="ECO:0000313" key="19">
    <source>
        <dbReference type="EMBL" id="EMG45642.1"/>
    </source>
</evidence>
<dbReference type="Proteomes" id="UP000011777">
    <property type="component" value="Unassembled WGS sequence"/>
</dbReference>
<comment type="pathway">
    <text evidence="2 11">Protein modification; protein sumoylation.</text>
</comment>
<feature type="binding site" evidence="13">
    <location>
        <begin position="123"/>
        <end position="128"/>
    </location>
    <ligand>
        <name>ATP</name>
        <dbReference type="ChEBI" id="CHEBI:30616"/>
    </ligand>
</feature>
<evidence type="ECO:0000256" key="7">
    <source>
        <dbReference type="ARBA" id="ARBA00022786"/>
    </source>
</evidence>
<evidence type="ECO:0000259" key="18">
    <source>
        <dbReference type="Pfam" id="PF10585"/>
    </source>
</evidence>
<evidence type="ECO:0000256" key="10">
    <source>
        <dbReference type="ARBA" id="ARBA00073512"/>
    </source>
</evidence>
<dbReference type="PANTHER" id="PTHR10953">
    <property type="entry name" value="UBIQUITIN-ACTIVATING ENZYME E1"/>
    <property type="match status" value="1"/>
</dbReference>
<dbReference type="PROSITE" id="PS00865">
    <property type="entry name" value="UBIQUITIN_ACTIVAT_2"/>
    <property type="match status" value="1"/>
</dbReference>
<comment type="caution">
    <text evidence="19">The sequence shown here is derived from an EMBL/GenBank/DDBJ whole genome shotgun (WGS) entry which is preliminary data.</text>
</comment>
<dbReference type="GO" id="GO:0031510">
    <property type="term" value="C:SUMO activating enzyme complex"/>
    <property type="evidence" value="ECO:0007669"/>
    <property type="project" value="UniProtKB-UniRule"/>
</dbReference>
<feature type="binding site" evidence="14">
    <location>
        <position position="164"/>
    </location>
    <ligand>
        <name>Zn(2+)</name>
        <dbReference type="ChEBI" id="CHEBI:29105"/>
    </ligand>
</feature>
<gene>
    <name evidence="19" type="ORF">G210_4164</name>
</gene>
<dbReference type="SUPFAM" id="SSF69572">
    <property type="entry name" value="Activating enzymes of the ubiquitin-like proteins"/>
    <property type="match status" value="1"/>
</dbReference>
<evidence type="ECO:0000256" key="13">
    <source>
        <dbReference type="PIRSR" id="PIRSR039133-2"/>
    </source>
</evidence>
<dbReference type="Gene3D" id="1.10.10.520">
    <property type="entry name" value="Ubiquitin activating enzymes (Uba3). Chain: B, domain 2"/>
    <property type="match status" value="1"/>
</dbReference>
<dbReference type="GO" id="GO:0005737">
    <property type="term" value="C:cytoplasm"/>
    <property type="evidence" value="ECO:0007669"/>
    <property type="project" value="UniProtKB-SubCell"/>
</dbReference>
<dbReference type="OrthoDB" id="10255449at2759"/>
<dbReference type="eggNOG" id="KOG2013">
    <property type="taxonomic scope" value="Eukaryota"/>
</dbReference>
<dbReference type="InterPro" id="IPR035985">
    <property type="entry name" value="Ubiquitin-activating_enz"/>
</dbReference>
<feature type="domain" description="THIF-type NAD/FAD binding fold" evidence="17">
    <location>
        <begin position="10"/>
        <end position="400"/>
    </location>
</feature>
<evidence type="ECO:0000256" key="4">
    <source>
        <dbReference type="ARBA" id="ARBA00022490"/>
    </source>
</evidence>
<evidence type="ECO:0000256" key="6">
    <source>
        <dbReference type="ARBA" id="ARBA00022741"/>
    </source>
</evidence>
<dbReference type="InterPro" id="IPR045886">
    <property type="entry name" value="ThiF/MoeB/HesA"/>
</dbReference>
<dbReference type="UniPathway" id="UPA00886"/>
<dbReference type="GO" id="GO:0019948">
    <property type="term" value="F:SUMO activating enzyme activity"/>
    <property type="evidence" value="ECO:0007669"/>
    <property type="project" value="UniProtKB-UniRule"/>
</dbReference>
<evidence type="ECO:0000259" key="17">
    <source>
        <dbReference type="Pfam" id="PF00899"/>
    </source>
</evidence>
<sequence length="614" mass="69303">MAKDTYLKKVLGDECFDKIRTAKVVMIGAGGIGCELLKDLVLTGYGEIHVVDLDTITLSNLNRQFLFRQKDIDKSKSLTVSKAVQSFNYLGAKLVPHHGNVMDTKQFPIEWWNQFSFIFNALDNLEARSYVNRIALFTKKPLMESGTTGYAGQIQPIYPYYSECYDCHPKEIPKTFPVCTIRSTPSKPVHCITWAKEFLFHQLFDELETSTLNDADKIQSETDNQDEINNLNEEANELADIRNKILGTETSVFVHDMLNKIFKVDIERLLKIDKLWEHREKPTPLNVSQYEPEMNELLSDNANESIVNADTREWSILENIYVLYKSCEALQRRLKSGKESFVAFDKDDEDTLNFVTSSSNLRSAVFNIPVQSKFDLKQIAGNIIPAIATTNAIIAGFSSFAGAEYYKHHQNLESTDFSDIINKTSSVFVSIRPNKYVSGIKLSPPADNCAVDSLTSRGVFTASTSDLNTTTLEDFIDKLVAKYGHTKDDISIQIGSRLIYDIDFDQNLDVLLGKIPGIDNGKIIFIQDDDDALENLELYVNIIDSNDSKFELPDIKLRPKKNPVEENIEPESNGISIKETEDGVLLLDDDGSSDSDLEIIEEDADEPPLKKQKM</sequence>
<evidence type="ECO:0000256" key="1">
    <source>
        <dbReference type="ARBA" id="ARBA00004496"/>
    </source>
</evidence>
<comment type="subcellular location">
    <subcellularLocation>
        <location evidence="1">Cytoplasm</location>
    </subcellularLocation>
</comment>
<dbReference type="PROSITE" id="PS51257">
    <property type="entry name" value="PROKAR_LIPOPROTEIN"/>
    <property type="match status" value="1"/>
</dbReference>
<dbReference type="InterPro" id="IPR000594">
    <property type="entry name" value="ThiF_NAD_FAD-bd"/>
</dbReference>
<dbReference type="InterPro" id="IPR030661">
    <property type="entry name" value="Uba2"/>
</dbReference>
<dbReference type="AlphaFoldDB" id="M3HEK1"/>
<organism evidence="19 20">
    <name type="scientific">Candida maltosa (strain Xu316)</name>
    <name type="common">Yeast</name>
    <dbReference type="NCBI Taxonomy" id="1245528"/>
    <lineage>
        <taxon>Eukaryota</taxon>
        <taxon>Fungi</taxon>
        <taxon>Dikarya</taxon>
        <taxon>Ascomycota</taxon>
        <taxon>Saccharomycotina</taxon>
        <taxon>Pichiomycetes</taxon>
        <taxon>Debaryomycetaceae</taxon>
        <taxon>Candida/Lodderomyces clade</taxon>
        <taxon>Candida</taxon>
    </lineage>
</organism>
<dbReference type="InterPro" id="IPR023318">
    <property type="entry name" value="Ub_act_enz_dom_a_sf"/>
</dbReference>
<keyword evidence="5 11" id="KW-0479">Metal-binding</keyword>
<accession>M3HEK1</accession>
<dbReference type="Pfam" id="PF00899">
    <property type="entry name" value="ThiF"/>
    <property type="match status" value="1"/>
</dbReference>
<dbReference type="HOGENOM" id="CLU_013325_7_3_1"/>
<keyword evidence="4" id="KW-0963">Cytoplasm</keyword>
<dbReference type="GO" id="GO:0005524">
    <property type="term" value="F:ATP binding"/>
    <property type="evidence" value="ECO:0007669"/>
    <property type="project" value="UniProtKB-UniRule"/>
</dbReference>
<keyword evidence="20" id="KW-1185">Reference proteome</keyword>
<protein>
    <recommendedName>
        <fullName evidence="10 11">Ubiquitin-activating enzyme E1-like</fullName>
    </recommendedName>
</protein>
<feature type="active site" description="Glycyl thioester intermediate" evidence="12 15">
    <location>
        <position position="179"/>
    </location>
</feature>
<evidence type="ECO:0000256" key="12">
    <source>
        <dbReference type="PIRSR" id="PIRSR039133-1"/>
    </source>
</evidence>
<dbReference type="PANTHER" id="PTHR10953:SF5">
    <property type="entry name" value="SUMO-ACTIVATING ENZYME SUBUNIT 2"/>
    <property type="match status" value="1"/>
</dbReference>
<feature type="binding site" evidence="13">
    <location>
        <begin position="28"/>
        <end position="33"/>
    </location>
    <ligand>
        <name>ATP</name>
        <dbReference type="ChEBI" id="CHEBI:30616"/>
    </ligand>
</feature>
<comment type="subunit">
    <text evidence="11">Heterodimer.</text>
</comment>
<dbReference type="FunFam" id="3.50.50.80:FF:000004">
    <property type="entry name" value="Ubiquitin-activating enzyme E1-like"/>
    <property type="match status" value="1"/>
</dbReference>
<dbReference type="GO" id="GO:0016925">
    <property type="term" value="P:protein sumoylation"/>
    <property type="evidence" value="ECO:0007669"/>
    <property type="project" value="UniProtKB-UniRule"/>
</dbReference>
<evidence type="ECO:0000256" key="3">
    <source>
        <dbReference type="ARBA" id="ARBA00005673"/>
    </source>
</evidence>
<feature type="region of interest" description="Disordered" evidence="16">
    <location>
        <begin position="562"/>
        <end position="581"/>
    </location>
</feature>
<dbReference type="Gene3D" id="3.10.290.20">
    <property type="entry name" value="Ubiquitin-like 2 activating enzyme e1b. Chain: B, domain 3"/>
    <property type="match status" value="1"/>
</dbReference>
<evidence type="ECO:0000256" key="5">
    <source>
        <dbReference type="ARBA" id="ARBA00022723"/>
    </source>
</evidence>
<feature type="binding site" evidence="13">
    <location>
        <position position="52"/>
    </location>
    <ligand>
        <name>ATP</name>
        <dbReference type="ChEBI" id="CHEBI:30616"/>
    </ligand>
</feature>
<feature type="region of interest" description="Disordered" evidence="16">
    <location>
        <begin position="587"/>
        <end position="614"/>
    </location>
</feature>
<evidence type="ECO:0000313" key="20">
    <source>
        <dbReference type="Proteomes" id="UP000011777"/>
    </source>
</evidence>
<feature type="binding site" evidence="13">
    <location>
        <begin position="60"/>
        <end position="63"/>
    </location>
    <ligand>
        <name>ATP</name>
        <dbReference type="ChEBI" id="CHEBI:30616"/>
    </ligand>
</feature>
<keyword evidence="9 11" id="KW-0067">ATP-binding</keyword>
<keyword evidence="8 11" id="KW-0862">Zinc</keyword>
<evidence type="ECO:0000256" key="9">
    <source>
        <dbReference type="ARBA" id="ARBA00022840"/>
    </source>
</evidence>
<dbReference type="OMA" id="PGKTECF"/>
<feature type="binding site" evidence="14">
    <location>
        <position position="449"/>
    </location>
    <ligand>
        <name>Zn(2+)</name>
        <dbReference type="ChEBI" id="CHEBI:29105"/>
    </ligand>
</feature>
<feature type="binding site" evidence="13">
    <location>
        <position position="76"/>
    </location>
    <ligand>
        <name>ATP</name>
        <dbReference type="ChEBI" id="CHEBI:30616"/>
    </ligand>
</feature>
<comment type="similarity">
    <text evidence="3 11">Belongs to the ubiquitin-activating E1 family.</text>
</comment>
<keyword evidence="6 11" id="KW-0547">Nucleotide-binding</keyword>
<reference evidence="19 20" key="1">
    <citation type="submission" date="2013-02" db="EMBL/GenBank/DDBJ databases">
        <title>Genome sequence of Candida maltosa Xu316, a potential industrial strain for xylitol and ethanol production.</title>
        <authorList>
            <person name="Yu J."/>
            <person name="Wang Q."/>
            <person name="Geng X."/>
            <person name="Bao W."/>
            <person name="He P."/>
            <person name="Cai J."/>
        </authorList>
    </citation>
    <scope>NUCLEOTIDE SEQUENCE [LARGE SCALE GENOMIC DNA]</scope>
    <source>
        <strain evidence="20">Xu316</strain>
    </source>
</reference>
<evidence type="ECO:0000256" key="8">
    <source>
        <dbReference type="ARBA" id="ARBA00022833"/>
    </source>
</evidence>
<proteinExistence type="inferred from homology"/>
<dbReference type="STRING" id="1245528.M3HEK1"/>
<evidence type="ECO:0000256" key="11">
    <source>
        <dbReference type="PIRNR" id="PIRNR039133"/>
    </source>
</evidence>
<evidence type="ECO:0000256" key="15">
    <source>
        <dbReference type="PROSITE-ProRule" id="PRU10132"/>
    </source>
</evidence>
<dbReference type="GO" id="GO:0046872">
    <property type="term" value="F:metal ion binding"/>
    <property type="evidence" value="ECO:0007669"/>
    <property type="project" value="UniProtKB-KW"/>
</dbReference>